<feature type="compositionally biased region" description="Polar residues" evidence="1">
    <location>
        <begin position="32"/>
        <end position="45"/>
    </location>
</feature>
<sequence length="358" mass="41596">MSSAQGLFLRIPPKNSNNYPKVDFQSIKDRGSISTISAENSSPSAAQPEQEPQVQQPQQTQQEPQQQQQRQQQLQPRGQRHLARYPGFDTRIQFQQQQQLSLSTHIDDNSTLYELADDLCKVVAQNSNIKDEIWRQVESLSLEVERKEGHGEEVKDEERDKDVMKEKILDDSDITADTEIDSTYLSDMASMPSAFRYRKEYEELRKLGISGQLRRRSKNTLYRSLRNLVGTQGKQQKVGLENEKKTSQLEREVFQLSLLLRDRRAYNRGLLRTISEYEDQLIEIMDIMAERHVGINKEQLRAMEDYKRQLSVLNDKMFEKYREYTMVENKSVELYDSVRGVAEYIAGLDLGNDNAECS</sequence>
<dbReference type="AlphaFoldDB" id="A0A448YHZ6"/>
<feature type="region of interest" description="Disordered" evidence="1">
    <location>
        <begin position="1"/>
        <end position="79"/>
    </location>
</feature>
<gene>
    <name evidence="2" type="ORF">BRENAR_LOCUS1284</name>
</gene>
<protein>
    <submittedName>
        <fullName evidence="2">DEKNAAC101472</fullName>
    </submittedName>
</protein>
<name>A0A448YHZ6_BRENA</name>
<dbReference type="OrthoDB" id="3988311at2759"/>
<evidence type="ECO:0000313" key="3">
    <source>
        <dbReference type="Proteomes" id="UP000290900"/>
    </source>
</evidence>
<dbReference type="Proteomes" id="UP000290900">
    <property type="component" value="Unassembled WGS sequence"/>
</dbReference>
<evidence type="ECO:0000256" key="1">
    <source>
        <dbReference type="SAM" id="MobiDB-lite"/>
    </source>
</evidence>
<reference evidence="2 3" key="1">
    <citation type="submission" date="2018-12" db="EMBL/GenBank/DDBJ databases">
        <authorList>
            <person name="Tiukova I."/>
            <person name="Dainat J."/>
        </authorList>
    </citation>
    <scope>NUCLEOTIDE SEQUENCE [LARGE SCALE GENOMIC DNA]</scope>
</reference>
<proteinExistence type="predicted"/>
<organism evidence="2 3">
    <name type="scientific">Brettanomyces naardenensis</name>
    <name type="common">Yeast</name>
    <dbReference type="NCBI Taxonomy" id="13370"/>
    <lineage>
        <taxon>Eukaryota</taxon>
        <taxon>Fungi</taxon>
        <taxon>Dikarya</taxon>
        <taxon>Ascomycota</taxon>
        <taxon>Saccharomycotina</taxon>
        <taxon>Pichiomycetes</taxon>
        <taxon>Pichiales</taxon>
        <taxon>Pichiaceae</taxon>
        <taxon>Brettanomyces</taxon>
    </lineage>
</organism>
<accession>A0A448YHZ6</accession>
<feature type="compositionally biased region" description="Low complexity" evidence="1">
    <location>
        <begin position="47"/>
        <end position="77"/>
    </location>
</feature>
<dbReference type="SUPFAM" id="SSF81995">
    <property type="entry name" value="beta-sandwich domain of Sec23/24"/>
    <property type="match status" value="1"/>
</dbReference>
<dbReference type="EMBL" id="CAACVR010000005">
    <property type="protein sequence ID" value="VEU20549.1"/>
    <property type="molecule type" value="Genomic_DNA"/>
</dbReference>
<keyword evidence="3" id="KW-1185">Reference proteome</keyword>
<dbReference type="InParanoid" id="A0A448YHZ6"/>
<evidence type="ECO:0000313" key="2">
    <source>
        <dbReference type="EMBL" id="VEU20549.1"/>
    </source>
</evidence>